<dbReference type="Gene3D" id="3.40.640.10">
    <property type="entry name" value="Type I PLP-dependent aspartate aminotransferase-like (Major domain)"/>
    <property type="match status" value="1"/>
</dbReference>
<feature type="domain" description="Aminotransferase class I/classII large" evidence="5">
    <location>
        <begin position="106"/>
        <end position="429"/>
    </location>
</feature>
<keyword evidence="4" id="KW-0663">Pyridoxal phosphate</keyword>
<proteinExistence type="predicted"/>
<keyword evidence="3" id="KW-0808">Transferase</keyword>
<evidence type="ECO:0000256" key="3">
    <source>
        <dbReference type="ARBA" id="ARBA00022679"/>
    </source>
</evidence>
<dbReference type="Gene3D" id="3.90.1150.10">
    <property type="entry name" value="Aspartate Aminotransferase, domain 1"/>
    <property type="match status" value="1"/>
</dbReference>
<dbReference type="CDD" id="cd00609">
    <property type="entry name" value="AAT_like"/>
    <property type="match status" value="1"/>
</dbReference>
<name>A0ABP6THZ5_9ACTN</name>
<dbReference type="Pfam" id="PF00155">
    <property type="entry name" value="Aminotran_1_2"/>
    <property type="match status" value="1"/>
</dbReference>
<protein>
    <submittedName>
        <fullName evidence="6">PLP-dependent aminotransferase family protein</fullName>
    </submittedName>
</protein>
<evidence type="ECO:0000256" key="2">
    <source>
        <dbReference type="ARBA" id="ARBA00022576"/>
    </source>
</evidence>
<dbReference type="PANTHER" id="PTHR42790">
    <property type="entry name" value="AMINOTRANSFERASE"/>
    <property type="match status" value="1"/>
</dbReference>
<dbReference type="PANTHER" id="PTHR42790:SF19">
    <property type="entry name" value="KYNURENINE_ALPHA-AMINOADIPATE AMINOTRANSFERASE, MITOCHONDRIAL"/>
    <property type="match status" value="1"/>
</dbReference>
<dbReference type="SUPFAM" id="SSF53383">
    <property type="entry name" value="PLP-dependent transferases"/>
    <property type="match status" value="1"/>
</dbReference>
<evidence type="ECO:0000256" key="4">
    <source>
        <dbReference type="ARBA" id="ARBA00022898"/>
    </source>
</evidence>
<dbReference type="RefSeq" id="WP_193459920.1">
    <property type="nucleotide sequence ID" value="NZ_BAAAXF010000014.1"/>
</dbReference>
<dbReference type="EMBL" id="BAAAXF010000014">
    <property type="protein sequence ID" value="GAA3494131.1"/>
    <property type="molecule type" value="Genomic_DNA"/>
</dbReference>
<evidence type="ECO:0000313" key="7">
    <source>
        <dbReference type="Proteomes" id="UP001501455"/>
    </source>
</evidence>
<gene>
    <name evidence="6" type="ORF">GCM10019016_012300</name>
</gene>
<accession>A0ABP6THZ5</accession>
<comment type="cofactor">
    <cofactor evidence="1">
        <name>pyridoxal 5'-phosphate</name>
        <dbReference type="ChEBI" id="CHEBI:597326"/>
    </cofactor>
</comment>
<dbReference type="InterPro" id="IPR004839">
    <property type="entry name" value="Aminotransferase_I/II_large"/>
</dbReference>
<dbReference type="InterPro" id="IPR015422">
    <property type="entry name" value="PyrdxlP-dep_Trfase_small"/>
</dbReference>
<dbReference type="Proteomes" id="UP001501455">
    <property type="component" value="Unassembled WGS sequence"/>
</dbReference>
<dbReference type="InterPro" id="IPR015421">
    <property type="entry name" value="PyrdxlP-dep_Trfase_major"/>
</dbReference>
<organism evidence="6 7">
    <name type="scientific">Streptomyces prasinosporus</name>
    <dbReference type="NCBI Taxonomy" id="68256"/>
    <lineage>
        <taxon>Bacteria</taxon>
        <taxon>Bacillati</taxon>
        <taxon>Actinomycetota</taxon>
        <taxon>Actinomycetes</taxon>
        <taxon>Kitasatosporales</taxon>
        <taxon>Streptomycetaceae</taxon>
        <taxon>Streptomyces</taxon>
        <taxon>Streptomyces albogriseolus group</taxon>
    </lineage>
</organism>
<dbReference type="InterPro" id="IPR050859">
    <property type="entry name" value="Class-I_PLP-dep_aminotransf"/>
</dbReference>
<keyword evidence="7" id="KW-1185">Reference proteome</keyword>
<evidence type="ECO:0000256" key="1">
    <source>
        <dbReference type="ARBA" id="ARBA00001933"/>
    </source>
</evidence>
<comment type="caution">
    <text evidence="6">The sequence shown here is derived from an EMBL/GenBank/DDBJ whole genome shotgun (WGS) entry which is preliminary data.</text>
</comment>
<evidence type="ECO:0000259" key="5">
    <source>
        <dbReference type="Pfam" id="PF00155"/>
    </source>
</evidence>
<evidence type="ECO:0000313" key="6">
    <source>
        <dbReference type="EMBL" id="GAA3494131.1"/>
    </source>
</evidence>
<keyword evidence="2 6" id="KW-0032">Aminotransferase</keyword>
<reference evidence="7" key="1">
    <citation type="journal article" date="2019" name="Int. J. Syst. Evol. Microbiol.">
        <title>The Global Catalogue of Microorganisms (GCM) 10K type strain sequencing project: providing services to taxonomists for standard genome sequencing and annotation.</title>
        <authorList>
            <consortium name="The Broad Institute Genomics Platform"/>
            <consortium name="The Broad Institute Genome Sequencing Center for Infectious Disease"/>
            <person name="Wu L."/>
            <person name="Ma J."/>
        </authorList>
    </citation>
    <scope>NUCLEOTIDE SEQUENCE [LARGE SCALE GENOMIC DNA]</scope>
    <source>
        <strain evidence="7">JCM 4816</strain>
    </source>
</reference>
<dbReference type="InterPro" id="IPR015424">
    <property type="entry name" value="PyrdxlP-dep_Trfase"/>
</dbReference>
<dbReference type="GO" id="GO:0008483">
    <property type="term" value="F:transaminase activity"/>
    <property type="evidence" value="ECO:0007669"/>
    <property type="project" value="UniProtKB-KW"/>
</dbReference>
<sequence>MTPAAGLLDTPGRAAPALSTAGLHASLSDPALTSMTLLNEITGAYPDAVSFAAGRPYEEYFDSEALHRHLRLFTRYLETERGMDRRQVRRTLFQYGATKGIVGDLIVRHLLLDEGITADAADVLVTTGCQEAMVLVLRALRRDARDVVLAAAPTYVGFTGAARLTETRVLPVPEGPAGLDPAAVGRAADEARAAGLRPRALYVVPDFSNPGGARMPEAARRELLRVADAHDLLVVEDNPYSMFHDGSGRPPTLKSLDRSGRVVYIGSFAKTAYPGARIGYVVAGQQVAEGGTLTDQLAKLKSMLTLNTSSVAQAAIGGLLLENGCSMERACAREATVYRRNLRAVLDGLAARFPRGGPVGWNAPEGGLFAVVTVPFTADEAALEESAERFGVLWTPMYHFYAGSGGLNQIRLSFSVLTETDIAEGLDRLRAFVAARTP</sequence>